<sequence length="383" mass="41576">MTTSEPNTHDRRSFLQASGALGAAGVLGGLAGCSGGGGGSGGSSTVKQKDPSKDDPLTVAVYGGTFKDVLDKQLFEPFRNETGIPVESKAEETSSAALSKLKAASNAGKAPVDLSIIKVTGILKGENVGIWHHWSPDEFDNVSKIADNLKHTDEDGNLVGIGALSWFINLVNNTNQMDSPPTSWKALWDDQYKNQLGLLSLASNSYLLDVTAEVYFDGKSTLQTKDGIKKVLQKLEGIKPQAGMWYKDEAQFEQKLKTGDVPAGMLYNDVTLVMEDKGAPVNSHFVDEGSIIDHGEWCTLNTSPHLDAAKTFIDYASKPEVQDRIAKNLYDPPVVKKKYSDLSDDTYKKIAGPGPQAAITPNYQMYIDRSSWISEQWKQLIIG</sequence>
<dbReference type="AlphaFoldDB" id="U3AAS0"/>
<evidence type="ECO:0000313" key="3">
    <source>
        <dbReference type="Proteomes" id="UP000016986"/>
    </source>
</evidence>
<protein>
    <recommendedName>
        <fullName evidence="4">ABC transporter, periplasmic spermidine putrescine-binding protein PotD</fullName>
    </recommendedName>
</protein>
<keyword evidence="3" id="KW-1185">Reference proteome</keyword>
<evidence type="ECO:0000313" key="2">
    <source>
        <dbReference type="EMBL" id="GAD51833.1"/>
    </source>
</evidence>
<organism evidence="2 3">
    <name type="scientific">Halarchaeum acidiphilum MH1-52-1</name>
    <dbReference type="NCBI Taxonomy" id="1261545"/>
    <lineage>
        <taxon>Archaea</taxon>
        <taxon>Methanobacteriati</taxon>
        <taxon>Methanobacteriota</taxon>
        <taxon>Stenosarchaea group</taxon>
        <taxon>Halobacteria</taxon>
        <taxon>Halobacteriales</taxon>
        <taxon>Halobacteriaceae</taxon>
    </lineage>
</organism>
<reference evidence="2 3" key="1">
    <citation type="submission" date="2013-09" db="EMBL/GenBank/DDBJ databases">
        <title>Whole genome sequencing of Halarchaeum acidiphilum strain MH1-52-1.</title>
        <authorList>
            <person name="Shimane Y."/>
            <person name="Minegishi H."/>
            <person name="Nishi S."/>
            <person name="Echigo A."/>
            <person name="Shuto A."/>
            <person name="Konishi M."/>
            <person name="Ito T."/>
            <person name="Ohkuma M."/>
            <person name="Ohta Y."/>
            <person name="Nagano Y."/>
            <person name="Tsubouchi T."/>
            <person name="Mori K."/>
            <person name="Usui K."/>
            <person name="Kamekura M."/>
            <person name="Usami R."/>
            <person name="Takaki Y."/>
            <person name="Hatada Y."/>
        </authorList>
    </citation>
    <scope>NUCLEOTIDE SEQUENCE [LARGE SCALE GENOMIC DNA]</scope>
    <source>
        <strain evidence="2 3">JCM 16109</strain>
    </source>
</reference>
<name>U3AAS0_9EURY</name>
<dbReference type="RefSeq" id="WP_020220499.1">
    <property type="nucleotide sequence ID" value="NZ_BANO01000001.1"/>
</dbReference>
<accession>U3AAS0</accession>
<dbReference type="InterPro" id="IPR006059">
    <property type="entry name" value="SBP"/>
</dbReference>
<dbReference type="Pfam" id="PF10518">
    <property type="entry name" value="TAT_signal"/>
    <property type="match status" value="1"/>
</dbReference>
<evidence type="ECO:0008006" key="4">
    <source>
        <dbReference type="Google" id="ProtNLM"/>
    </source>
</evidence>
<proteinExistence type="predicted"/>
<dbReference type="InterPro" id="IPR006311">
    <property type="entry name" value="TAT_signal"/>
</dbReference>
<comment type="caution">
    <text evidence="2">The sequence shown here is derived from an EMBL/GenBank/DDBJ whole genome shotgun (WGS) entry which is preliminary data.</text>
</comment>
<dbReference type="eggNOG" id="arCOG00220">
    <property type="taxonomic scope" value="Archaea"/>
</dbReference>
<dbReference type="SUPFAM" id="SSF53850">
    <property type="entry name" value="Periplasmic binding protein-like II"/>
    <property type="match status" value="1"/>
</dbReference>
<dbReference type="OrthoDB" id="30917at2157"/>
<gene>
    <name evidence="2" type="ORF">MBEHAL_0593</name>
</gene>
<dbReference type="PANTHER" id="PTHR30006">
    <property type="entry name" value="THIAMINE-BINDING PERIPLASMIC PROTEIN-RELATED"/>
    <property type="match status" value="1"/>
</dbReference>
<dbReference type="PROSITE" id="PS51318">
    <property type="entry name" value="TAT"/>
    <property type="match status" value="1"/>
</dbReference>
<evidence type="ECO:0000256" key="1">
    <source>
        <dbReference type="ARBA" id="ARBA00022729"/>
    </source>
</evidence>
<dbReference type="Proteomes" id="UP000016986">
    <property type="component" value="Unassembled WGS sequence"/>
</dbReference>
<dbReference type="Pfam" id="PF13416">
    <property type="entry name" value="SBP_bac_8"/>
    <property type="match status" value="1"/>
</dbReference>
<dbReference type="Gene3D" id="3.40.190.10">
    <property type="entry name" value="Periplasmic binding protein-like II"/>
    <property type="match status" value="2"/>
</dbReference>
<keyword evidence="1" id="KW-0732">Signal</keyword>
<dbReference type="EMBL" id="BATA01000009">
    <property type="protein sequence ID" value="GAD51833.1"/>
    <property type="molecule type" value="Genomic_DNA"/>
</dbReference>
<dbReference type="InterPro" id="IPR019546">
    <property type="entry name" value="TAT_signal_bac_arc"/>
</dbReference>